<organism evidence="2 3">
    <name type="scientific">Skermanella stibiiresistens SB22</name>
    <dbReference type="NCBI Taxonomy" id="1385369"/>
    <lineage>
        <taxon>Bacteria</taxon>
        <taxon>Pseudomonadati</taxon>
        <taxon>Pseudomonadota</taxon>
        <taxon>Alphaproteobacteria</taxon>
        <taxon>Rhodospirillales</taxon>
        <taxon>Azospirillaceae</taxon>
        <taxon>Skermanella</taxon>
    </lineage>
</organism>
<name>W9H9I8_9PROT</name>
<evidence type="ECO:0000313" key="3">
    <source>
        <dbReference type="Proteomes" id="UP000019486"/>
    </source>
</evidence>
<dbReference type="Gene3D" id="3.90.420.10">
    <property type="entry name" value="Oxidoreductase, molybdopterin-binding domain"/>
    <property type="match status" value="1"/>
</dbReference>
<dbReference type="InterPro" id="IPR000572">
    <property type="entry name" value="OxRdtase_Mopterin-bd_dom"/>
</dbReference>
<dbReference type="SUPFAM" id="SSF56524">
    <property type="entry name" value="Oxidoreductase molybdopterin-binding domain"/>
    <property type="match status" value="1"/>
</dbReference>
<dbReference type="Proteomes" id="UP000019486">
    <property type="component" value="Unassembled WGS sequence"/>
</dbReference>
<sequence>MPQSPALLQRRFAGTVAAVLFSLVVWFGGGAAKAAGIAVSGSGIAAPAMLDAARLASFPAVEITTATPWTGQARFAGPLLTEVLRTLDARASKVSLIALDDYKVDLSIADILKYQPIIAIRMNDKPIPPRERGPFWLMFPFDNHPELRNDAWYFRAIWQIDRIKVEP</sequence>
<dbReference type="AlphaFoldDB" id="W9H9I8"/>
<feature type="domain" description="Oxidoreductase molybdopterin-binding" evidence="1">
    <location>
        <begin position="65"/>
        <end position="140"/>
    </location>
</feature>
<protein>
    <recommendedName>
        <fullName evidence="1">Oxidoreductase molybdopterin-binding domain-containing protein</fullName>
    </recommendedName>
</protein>
<accession>W9H9I8</accession>
<dbReference type="Pfam" id="PF00174">
    <property type="entry name" value="Oxidored_molyb"/>
    <property type="match status" value="1"/>
</dbReference>
<reference evidence="2 3" key="1">
    <citation type="submission" date="2013-08" db="EMBL/GenBank/DDBJ databases">
        <title>The genome sequence of Skermanella stibiiresistens.</title>
        <authorList>
            <person name="Zhu W."/>
            <person name="Wang G."/>
        </authorList>
    </citation>
    <scope>NUCLEOTIDE SEQUENCE [LARGE SCALE GENOMIC DNA]</scope>
    <source>
        <strain evidence="2 3">SB22</strain>
    </source>
</reference>
<dbReference type="RefSeq" id="WP_051511705.1">
    <property type="nucleotide sequence ID" value="NZ_AVFL01000004.1"/>
</dbReference>
<evidence type="ECO:0000259" key="1">
    <source>
        <dbReference type="Pfam" id="PF00174"/>
    </source>
</evidence>
<evidence type="ECO:0000313" key="2">
    <source>
        <dbReference type="EMBL" id="EWY41416.1"/>
    </source>
</evidence>
<proteinExistence type="predicted"/>
<keyword evidence="3" id="KW-1185">Reference proteome</keyword>
<dbReference type="InterPro" id="IPR036374">
    <property type="entry name" value="OxRdtase_Mopterin-bd_sf"/>
</dbReference>
<dbReference type="OrthoDB" id="9798763at2"/>
<gene>
    <name evidence="2" type="ORF">N825_28300</name>
</gene>
<dbReference type="STRING" id="1385369.N825_28300"/>
<dbReference type="EMBL" id="AVFL01000004">
    <property type="protein sequence ID" value="EWY41416.1"/>
    <property type="molecule type" value="Genomic_DNA"/>
</dbReference>
<comment type="caution">
    <text evidence="2">The sequence shown here is derived from an EMBL/GenBank/DDBJ whole genome shotgun (WGS) entry which is preliminary data.</text>
</comment>